<comment type="caution">
    <text evidence="1">The sequence shown here is derived from an EMBL/GenBank/DDBJ whole genome shotgun (WGS) entry which is preliminary data.</text>
</comment>
<protein>
    <submittedName>
        <fullName evidence="1">7950_t:CDS:1</fullName>
    </submittedName>
</protein>
<dbReference type="EMBL" id="CAJVPY010042159">
    <property type="protein sequence ID" value="CAG8807141.1"/>
    <property type="molecule type" value="Genomic_DNA"/>
</dbReference>
<name>A0A9N9PAW2_9GLOM</name>
<feature type="non-terminal residue" evidence="1">
    <location>
        <position position="1"/>
    </location>
</feature>
<dbReference type="Proteomes" id="UP000789405">
    <property type="component" value="Unassembled WGS sequence"/>
</dbReference>
<gene>
    <name evidence="1" type="ORF">DERYTH_LOCUS24609</name>
</gene>
<reference evidence="1" key="1">
    <citation type="submission" date="2021-06" db="EMBL/GenBank/DDBJ databases">
        <authorList>
            <person name="Kallberg Y."/>
            <person name="Tangrot J."/>
            <person name="Rosling A."/>
        </authorList>
    </citation>
    <scope>NUCLEOTIDE SEQUENCE</scope>
    <source>
        <strain evidence="1">MA453B</strain>
    </source>
</reference>
<proteinExistence type="predicted"/>
<dbReference type="AlphaFoldDB" id="A0A9N9PAW2"/>
<organism evidence="1 2">
    <name type="scientific">Dentiscutata erythropus</name>
    <dbReference type="NCBI Taxonomy" id="1348616"/>
    <lineage>
        <taxon>Eukaryota</taxon>
        <taxon>Fungi</taxon>
        <taxon>Fungi incertae sedis</taxon>
        <taxon>Mucoromycota</taxon>
        <taxon>Glomeromycotina</taxon>
        <taxon>Glomeromycetes</taxon>
        <taxon>Diversisporales</taxon>
        <taxon>Gigasporaceae</taxon>
        <taxon>Dentiscutata</taxon>
    </lineage>
</organism>
<feature type="non-terminal residue" evidence="1">
    <location>
        <position position="71"/>
    </location>
</feature>
<sequence>FCGSSHCSEDRLQRQRRVCSSYRSSFCGSSEDRLQRLHFVLVHRALDKIKRLVSIFIDVKISFKATPTILM</sequence>
<accession>A0A9N9PAW2</accession>
<keyword evidence="2" id="KW-1185">Reference proteome</keyword>
<evidence type="ECO:0000313" key="1">
    <source>
        <dbReference type="EMBL" id="CAG8807141.1"/>
    </source>
</evidence>
<evidence type="ECO:0000313" key="2">
    <source>
        <dbReference type="Proteomes" id="UP000789405"/>
    </source>
</evidence>